<dbReference type="PANTHER" id="PTHR10622:SF10">
    <property type="entry name" value="HET DOMAIN-CONTAINING PROTEIN"/>
    <property type="match status" value="1"/>
</dbReference>
<dbReference type="HOGENOM" id="CLU_000288_138_0_1"/>
<gene>
    <name evidence="2" type="ORF">M404DRAFT_161802</name>
</gene>
<feature type="domain" description="Heterokaryon incompatibility" evidence="1">
    <location>
        <begin position="24"/>
        <end position="112"/>
    </location>
</feature>
<organism evidence="2 3">
    <name type="scientific">Pisolithus tinctorius Marx 270</name>
    <dbReference type="NCBI Taxonomy" id="870435"/>
    <lineage>
        <taxon>Eukaryota</taxon>
        <taxon>Fungi</taxon>
        <taxon>Dikarya</taxon>
        <taxon>Basidiomycota</taxon>
        <taxon>Agaricomycotina</taxon>
        <taxon>Agaricomycetes</taxon>
        <taxon>Agaricomycetidae</taxon>
        <taxon>Boletales</taxon>
        <taxon>Sclerodermatineae</taxon>
        <taxon>Pisolithaceae</taxon>
        <taxon>Pisolithus</taxon>
    </lineage>
</organism>
<name>A0A0C3N7A4_PISTI</name>
<dbReference type="InParanoid" id="A0A0C3N7A4"/>
<dbReference type="InterPro" id="IPR010730">
    <property type="entry name" value="HET"/>
</dbReference>
<proteinExistence type="predicted"/>
<keyword evidence="3" id="KW-1185">Reference proteome</keyword>
<evidence type="ECO:0000313" key="2">
    <source>
        <dbReference type="EMBL" id="KIN96934.1"/>
    </source>
</evidence>
<evidence type="ECO:0000313" key="3">
    <source>
        <dbReference type="Proteomes" id="UP000054217"/>
    </source>
</evidence>
<dbReference type="Proteomes" id="UP000054217">
    <property type="component" value="Unassembled WGS sequence"/>
</dbReference>
<dbReference type="OrthoDB" id="674604at2759"/>
<dbReference type="PANTHER" id="PTHR10622">
    <property type="entry name" value="HET DOMAIN-CONTAINING PROTEIN"/>
    <property type="match status" value="1"/>
</dbReference>
<reference evidence="2 3" key="1">
    <citation type="submission" date="2014-04" db="EMBL/GenBank/DDBJ databases">
        <authorList>
            <consortium name="DOE Joint Genome Institute"/>
            <person name="Kuo A."/>
            <person name="Kohler A."/>
            <person name="Costa M.D."/>
            <person name="Nagy L.G."/>
            <person name="Floudas D."/>
            <person name="Copeland A."/>
            <person name="Barry K.W."/>
            <person name="Cichocki N."/>
            <person name="Veneault-Fourrey C."/>
            <person name="LaButti K."/>
            <person name="Lindquist E.A."/>
            <person name="Lipzen A."/>
            <person name="Lundell T."/>
            <person name="Morin E."/>
            <person name="Murat C."/>
            <person name="Sun H."/>
            <person name="Tunlid A."/>
            <person name="Henrissat B."/>
            <person name="Grigoriev I.V."/>
            <person name="Hibbett D.S."/>
            <person name="Martin F."/>
            <person name="Nordberg H.P."/>
            <person name="Cantor M.N."/>
            <person name="Hua S.X."/>
        </authorList>
    </citation>
    <scope>NUCLEOTIDE SEQUENCE [LARGE SCALE GENOMIC DNA]</scope>
    <source>
        <strain evidence="2 3">Marx 270</strain>
    </source>
</reference>
<feature type="non-terminal residue" evidence="2">
    <location>
        <position position="265"/>
    </location>
</feature>
<dbReference type="STRING" id="870435.A0A0C3N7A4"/>
<protein>
    <recommendedName>
        <fullName evidence="1">Heterokaryon incompatibility domain-containing protein</fullName>
    </recommendedName>
</protein>
<dbReference type="Pfam" id="PF06985">
    <property type="entry name" value="HET"/>
    <property type="match status" value="1"/>
</dbReference>
<dbReference type="EMBL" id="KN832037">
    <property type="protein sequence ID" value="KIN96934.1"/>
    <property type="molecule type" value="Genomic_DNA"/>
</dbReference>
<sequence>MDQYALREARNSAIDEWVEEVTKFALLSHTWGADEPNYENFYQESGRSKQGYKKLEKFCNTAHEDYGAEFAWADTVCIDKSSSAEVDESIRSMFTWYRNAHICIVYVGQTQSLLDLAADRWFTRGWTLQELLAPPRLKFYNKDWYPLTDFRNDKISDKDVGNLSGGTYSLQSRLLRKAISTATGIDIHHFLNFKPGFTSPPLPQRMRWVARRITTRAEDKSYCMMGIFGVSMVVAYGEGPERAFFRLFQAILEVGYARDWFLWRG</sequence>
<evidence type="ECO:0000259" key="1">
    <source>
        <dbReference type="Pfam" id="PF06985"/>
    </source>
</evidence>
<accession>A0A0C3N7A4</accession>
<reference evidence="3" key="2">
    <citation type="submission" date="2015-01" db="EMBL/GenBank/DDBJ databases">
        <title>Evolutionary Origins and Diversification of the Mycorrhizal Mutualists.</title>
        <authorList>
            <consortium name="DOE Joint Genome Institute"/>
            <consortium name="Mycorrhizal Genomics Consortium"/>
            <person name="Kohler A."/>
            <person name="Kuo A."/>
            <person name="Nagy L.G."/>
            <person name="Floudas D."/>
            <person name="Copeland A."/>
            <person name="Barry K.W."/>
            <person name="Cichocki N."/>
            <person name="Veneault-Fourrey C."/>
            <person name="LaButti K."/>
            <person name="Lindquist E.A."/>
            <person name="Lipzen A."/>
            <person name="Lundell T."/>
            <person name="Morin E."/>
            <person name="Murat C."/>
            <person name="Riley R."/>
            <person name="Ohm R."/>
            <person name="Sun H."/>
            <person name="Tunlid A."/>
            <person name="Henrissat B."/>
            <person name="Grigoriev I.V."/>
            <person name="Hibbett D.S."/>
            <person name="Martin F."/>
        </authorList>
    </citation>
    <scope>NUCLEOTIDE SEQUENCE [LARGE SCALE GENOMIC DNA]</scope>
    <source>
        <strain evidence="3">Marx 270</strain>
    </source>
</reference>
<dbReference type="AlphaFoldDB" id="A0A0C3N7A4"/>